<name>A0A0X8G791_9FLAO</name>
<dbReference type="EMBL" id="CP013355">
    <property type="protein sequence ID" value="AMC11329.1"/>
    <property type="molecule type" value="Genomic_DNA"/>
</dbReference>
<organism evidence="1 2">
    <name type="scientific">Lutibacter profundi</name>
    <dbReference type="NCBI Taxonomy" id="1622118"/>
    <lineage>
        <taxon>Bacteria</taxon>
        <taxon>Pseudomonadati</taxon>
        <taxon>Bacteroidota</taxon>
        <taxon>Flavobacteriia</taxon>
        <taxon>Flavobacteriales</taxon>
        <taxon>Flavobacteriaceae</taxon>
        <taxon>Lutibacter</taxon>
    </lineage>
</organism>
<sequence length="61" mass="7006">MVSLIFWQTLPKPINLSELEELLISFNISESDGIENFNMDILLTVIENYTTNLVNLKSTFV</sequence>
<evidence type="ECO:0000313" key="1">
    <source>
        <dbReference type="EMBL" id="AMC11329.1"/>
    </source>
</evidence>
<dbReference type="KEGG" id="lut:Lupro_08695"/>
<reference evidence="1 2" key="2">
    <citation type="journal article" date="2016" name="Int. J. Syst. Evol. Microbiol.">
        <title>Lutibacter profundi sp. nov., isolated from a deep-sea hydrothermal system on the Arctic Mid-Ocean Ridge and emended description of the genus Lutibacter.</title>
        <authorList>
            <person name="Le Moine Bauer S."/>
            <person name="Roalkvam I."/>
            <person name="Steen I.H."/>
            <person name="Dahle H."/>
        </authorList>
    </citation>
    <scope>NUCLEOTIDE SEQUENCE [LARGE SCALE GENOMIC DNA]</scope>
    <source>
        <strain evidence="1 2">LP1</strain>
    </source>
</reference>
<keyword evidence="2" id="KW-1185">Reference proteome</keyword>
<evidence type="ECO:0000313" key="2">
    <source>
        <dbReference type="Proteomes" id="UP000059672"/>
    </source>
</evidence>
<protein>
    <submittedName>
        <fullName evidence="1">Uncharacterized protein</fullName>
    </submittedName>
</protein>
<accession>A0A0X8G791</accession>
<dbReference type="AlphaFoldDB" id="A0A0X8G791"/>
<proteinExistence type="predicted"/>
<gene>
    <name evidence="1" type="ORF">Lupro_08695</name>
</gene>
<reference evidence="2" key="1">
    <citation type="submission" date="2015-12" db="EMBL/GenBank/DDBJ databases">
        <title>Complete genome sequence of Lutibacter profundus strain LP1.</title>
        <authorList>
            <person name="Wissuwa J."/>
            <person name="Le Moine Bauer S."/>
            <person name="Stokke R."/>
            <person name="Dahle H."/>
            <person name="Steen I.H."/>
        </authorList>
    </citation>
    <scope>NUCLEOTIDE SEQUENCE [LARGE SCALE GENOMIC DNA]</scope>
    <source>
        <strain evidence="2">LP1</strain>
    </source>
</reference>
<dbReference type="Proteomes" id="UP000059672">
    <property type="component" value="Chromosome"/>
</dbReference>